<dbReference type="Proteomes" id="UP001183390">
    <property type="component" value="Unassembled WGS sequence"/>
</dbReference>
<feature type="signal peptide" evidence="1">
    <location>
        <begin position="1"/>
        <end position="25"/>
    </location>
</feature>
<dbReference type="EMBL" id="JAVREP010000006">
    <property type="protein sequence ID" value="MDT0328886.1"/>
    <property type="molecule type" value="Genomic_DNA"/>
</dbReference>
<reference evidence="3" key="1">
    <citation type="submission" date="2023-07" db="EMBL/GenBank/DDBJ databases">
        <title>30 novel species of actinomycetes from the DSMZ collection.</title>
        <authorList>
            <person name="Nouioui I."/>
        </authorList>
    </citation>
    <scope>NUCLEOTIDE SEQUENCE [LARGE SCALE GENOMIC DNA]</scope>
    <source>
        <strain evidence="3">DSM 44743</strain>
    </source>
</reference>
<protein>
    <submittedName>
        <fullName evidence="2">Peptidase inhibitor family I36 protein</fullName>
    </submittedName>
</protein>
<evidence type="ECO:0000313" key="3">
    <source>
        <dbReference type="Proteomes" id="UP001183390"/>
    </source>
</evidence>
<keyword evidence="1" id="KW-0732">Signal</keyword>
<evidence type="ECO:0000256" key="1">
    <source>
        <dbReference type="SAM" id="SignalP"/>
    </source>
</evidence>
<keyword evidence="3" id="KW-1185">Reference proteome</keyword>
<evidence type="ECO:0000313" key="2">
    <source>
        <dbReference type="EMBL" id="MDT0328886.1"/>
    </source>
</evidence>
<comment type="caution">
    <text evidence="2">The sequence shown here is derived from an EMBL/GenBank/DDBJ whole genome shotgun (WGS) entry which is preliminary data.</text>
</comment>
<organism evidence="2 3">
    <name type="scientific">Nocardiopsis lambiniae</name>
    <dbReference type="NCBI Taxonomy" id="3075539"/>
    <lineage>
        <taxon>Bacteria</taxon>
        <taxon>Bacillati</taxon>
        <taxon>Actinomycetota</taxon>
        <taxon>Actinomycetes</taxon>
        <taxon>Streptosporangiales</taxon>
        <taxon>Nocardiopsidaceae</taxon>
        <taxon>Nocardiopsis</taxon>
    </lineage>
</organism>
<gene>
    <name evidence="2" type="ORF">RM479_10740</name>
</gene>
<proteinExistence type="predicted"/>
<accession>A0ABU2M9G8</accession>
<name>A0ABU2M9G8_9ACTN</name>
<sequence>MTLSFTSLAAAVITGAALLATPAQAAEVPTLPQGAPVGIETHVVSSETEPTGTTVVRLSDGAVLRDAPAGSVEAANKSCAAKEVCLWSGTNHTGRKFSYAAGSTCWNMFSPMVVRSLKTGSQRVLPAIWTKKNCKGTPSNSYRQGVSVPSMNHYAASVRF</sequence>
<feature type="chain" id="PRO_5045056465" evidence="1">
    <location>
        <begin position="26"/>
        <end position="160"/>
    </location>
</feature>
<dbReference type="Pfam" id="PF03995">
    <property type="entry name" value="Inhibitor_I36"/>
    <property type="match status" value="1"/>
</dbReference>